<reference evidence="13" key="1">
    <citation type="journal article" date="2019" name="Int. J. Syst. Evol. Microbiol.">
        <title>The Global Catalogue of Microorganisms (GCM) 10K type strain sequencing project: providing services to taxonomists for standard genome sequencing and annotation.</title>
        <authorList>
            <consortium name="The Broad Institute Genomics Platform"/>
            <consortium name="The Broad Institute Genome Sequencing Center for Infectious Disease"/>
            <person name="Wu L."/>
            <person name="Ma J."/>
        </authorList>
    </citation>
    <scope>NUCLEOTIDE SEQUENCE [LARGE SCALE GENOMIC DNA]</scope>
    <source>
        <strain evidence="13">TISTR 2466</strain>
    </source>
</reference>
<evidence type="ECO:0000256" key="3">
    <source>
        <dbReference type="ARBA" id="ARBA00022448"/>
    </source>
</evidence>
<keyword evidence="5" id="KW-0677">Repeat</keyword>
<gene>
    <name evidence="12" type="ORF">ACFSUE_10015</name>
</gene>
<feature type="domain" description="ABC transporter" evidence="11">
    <location>
        <begin position="2"/>
        <end position="240"/>
    </location>
</feature>
<keyword evidence="6" id="KW-0547">Nucleotide-binding</keyword>
<feature type="domain" description="ABC transporter" evidence="11">
    <location>
        <begin position="265"/>
        <end position="482"/>
    </location>
</feature>
<comment type="subcellular location">
    <subcellularLocation>
        <location evidence="1">Cell membrane</location>
        <topology evidence="1">Peripheral membrane protein</topology>
    </subcellularLocation>
</comment>
<protein>
    <submittedName>
        <fullName evidence="12">ABC transporter ATP-binding protein</fullName>
    </submittedName>
</protein>
<keyword evidence="3" id="KW-0813">Transport</keyword>
<evidence type="ECO:0000256" key="10">
    <source>
        <dbReference type="ARBA" id="ARBA00025157"/>
    </source>
</evidence>
<evidence type="ECO:0000259" key="11">
    <source>
        <dbReference type="PROSITE" id="PS50893"/>
    </source>
</evidence>
<dbReference type="InterPro" id="IPR050095">
    <property type="entry name" value="ECF_ABC_transporter_ATP-bd"/>
</dbReference>
<evidence type="ECO:0000313" key="13">
    <source>
        <dbReference type="Proteomes" id="UP001597399"/>
    </source>
</evidence>
<dbReference type="PANTHER" id="PTHR43553:SF23">
    <property type="entry name" value="ABC TRANSPORTER ATP-BINDING COMPONENT"/>
    <property type="match status" value="1"/>
</dbReference>
<comment type="function">
    <text evidence="10">Probably part of an ABC transporter complex. Responsible for energy coupling to the transport system.</text>
</comment>
<comment type="caution">
    <text evidence="12">The sequence shown here is derived from an EMBL/GenBank/DDBJ whole genome shotgun (WGS) entry which is preliminary data.</text>
</comment>
<evidence type="ECO:0000256" key="9">
    <source>
        <dbReference type="ARBA" id="ARBA00023136"/>
    </source>
</evidence>
<dbReference type="Proteomes" id="UP001597399">
    <property type="component" value="Unassembled WGS sequence"/>
</dbReference>
<evidence type="ECO:0000256" key="4">
    <source>
        <dbReference type="ARBA" id="ARBA00022475"/>
    </source>
</evidence>
<dbReference type="CDD" id="cd03225">
    <property type="entry name" value="ABC_cobalt_CbiO_domain1"/>
    <property type="match status" value="1"/>
</dbReference>
<dbReference type="InterPro" id="IPR015856">
    <property type="entry name" value="ABC_transpr_CbiO/EcfA_su"/>
</dbReference>
<evidence type="ECO:0000256" key="8">
    <source>
        <dbReference type="ARBA" id="ARBA00022967"/>
    </source>
</evidence>
<dbReference type="Gene3D" id="3.40.50.300">
    <property type="entry name" value="P-loop containing nucleotide triphosphate hydrolases"/>
    <property type="match status" value="2"/>
</dbReference>
<keyword evidence="13" id="KW-1185">Reference proteome</keyword>
<dbReference type="RefSeq" id="WP_253063296.1">
    <property type="nucleotide sequence ID" value="NZ_JAMXWM010000020.1"/>
</dbReference>
<dbReference type="InterPro" id="IPR003593">
    <property type="entry name" value="AAA+_ATPase"/>
</dbReference>
<dbReference type="PROSITE" id="PS00211">
    <property type="entry name" value="ABC_TRANSPORTER_1"/>
    <property type="match status" value="1"/>
</dbReference>
<dbReference type="GO" id="GO:0005524">
    <property type="term" value="F:ATP binding"/>
    <property type="evidence" value="ECO:0007669"/>
    <property type="project" value="UniProtKB-KW"/>
</dbReference>
<dbReference type="InterPro" id="IPR003439">
    <property type="entry name" value="ABC_transporter-like_ATP-bd"/>
</dbReference>
<keyword evidence="4" id="KW-1003">Cell membrane</keyword>
<dbReference type="PANTHER" id="PTHR43553">
    <property type="entry name" value="HEAVY METAL TRANSPORTER"/>
    <property type="match status" value="1"/>
</dbReference>
<comment type="similarity">
    <text evidence="2">Belongs to the ABC transporter superfamily.</text>
</comment>
<keyword evidence="7 12" id="KW-0067">ATP-binding</keyword>
<name>A0ABW5S4G2_9BACL</name>
<organism evidence="12 13">
    <name type="scientific">Sporolactobacillus shoreicorticis</name>
    <dbReference type="NCBI Taxonomy" id="1923877"/>
    <lineage>
        <taxon>Bacteria</taxon>
        <taxon>Bacillati</taxon>
        <taxon>Bacillota</taxon>
        <taxon>Bacilli</taxon>
        <taxon>Bacillales</taxon>
        <taxon>Sporolactobacillaceae</taxon>
        <taxon>Sporolactobacillus</taxon>
    </lineage>
</organism>
<evidence type="ECO:0000256" key="5">
    <source>
        <dbReference type="ARBA" id="ARBA00022737"/>
    </source>
</evidence>
<dbReference type="SUPFAM" id="SSF52540">
    <property type="entry name" value="P-loop containing nucleoside triphosphate hydrolases"/>
    <property type="match status" value="2"/>
</dbReference>
<evidence type="ECO:0000313" key="12">
    <source>
        <dbReference type="EMBL" id="MFD2693959.1"/>
    </source>
</evidence>
<accession>A0ABW5S4G2</accession>
<dbReference type="PROSITE" id="PS50893">
    <property type="entry name" value="ABC_TRANSPORTER_2"/>
    <property type="match status" value="2"/>
</dbReference>
<evidence type="ECO:0000256" key="7">
    <source>
        <dbReference type="ARBA" id="ARBA00022840"/>
    </source>
</evidence>
<evidence type="ECO:0000256" key="2">
    <source>
        <dbReference type="ARBA" id="ARBA00005417"/>
    </source>
</evidence>
<dbReference type="InterPro" id="IPR027417">
    <property type="entry name" value="P-loop_NTPase"/>
</dbReference>
<dbReference type="CDD" id="cd03226">
    <property type="entry name" value="ABC_cobalt_CbiO_domain2"/>
    <property type="match status" value="1"/>
</dbReference>
<keyword evidence="8" id="KW-1278">Translocase</keyword>
<dbReference type="Pfam" id="PF00005">
    <property type="entry name" value="ABC_tran"/>
    <property type="match status" value="2"/>
</dbReference>
<evidence type="ECO:0000256" key="6">
    <source>
        <dbReference type="ARBA" id="ARBA00022741"/>
    </source>
</evidence>
<keyword evidence="9" id="KW-0472">Membrane</keyword>
<dbReference type="EMBL" id="JBHUMQ010000024">
    <property type="protein sequence ID" value="MFD2693959.1"/>
    <property type="molecule type" value="Genomic_DNA"/>
</dbReference>
<proteinExistence type="inferred from homology"/>
<dbReference type="SMART" id="SM00382">
    <property type="entry name" value="AAA"/>
    <property type="match status" value="2"/>
</dbReference>
<evidence type="ECO:0000256" key="1">
    <source>
        <dbReference type="ARBA" id="ARBA00004202"/>
    </source>
</evidence>
<sequence length="489" mass="54726">MITLNHVSFGYQGQSKQLKEINLKIKEGECVVITGSSGCGKTTLTRVMNGLIPHFYEGELTGNVAIKDQDTRQWPLWKIGQTVGSVFQDPKSQFFTSIVRDELAFGMGNYGASLNEMSRRLSGVLENRSLRDLEYRSLMQLSSGQKQSVAVAAAEMVQPDIYIMDEPSANLDMKATEQMRRMLLQLKEQGKTIVIAEHRLYYLTDVADRIVYMEDGRIIDLFTPEQLIAFSDEKLAELGLRGPVLTHGRSGRAGICKESEQRLNIRNLSVQYRRAKQPALRDVNLNVAKGEVVALIGKNGAGKTTLARTICGLIGEKCGTIAFNAQSVPRKRRRQQCWFVMQDTVYQLFTDSVWNEIMLNHPVTAETTARAELLLKQLHLWAIKDRHPASLSGGQKQRLVLGVGLMQQTDLMILDEPTSGLDGKNLCRVIDQIKDLRARGCGILIITHDHELVAGACDRVVKLRDGQIILNKKTSDLKLATLVHEMTNY</sequence>
<dbReference type="InterPro" id="IPR017871">
    <property type="entry name" value="ABC_transporter-like_CS"/>
</dbReference>